<proteinExistence type="predicted"/>
<evidence type="ECO:0000313" key="2">
    <source>
        <dbReference type="EMBL" id="TXJ20194.1"/>
    </source>
</evidence>
<reference evidence="2 3" key="1">
    <citation type="journal article" date="1992" name="Lakartidningen">
        <title>[Penicillin V and not amoxicillin is the first choice preparation in acute otitis].</title>
        <authorList>
            <person name="Kamme C."/>
            <person name="Lundgren K."/>
            <person name="Prellner K."/>
        </authorList>
    </citation>
    <scope>NUCLEOTIDE SEQUENCE [LARGE SCALE GENOMIC DNA]</scope>
    <source>
        <strain evidence="2 3">513A</strain>
    </source>
</reference>
<dbReference type="InterPro" id="IPR029069">
    <property type="entry name" value="HotDog_dom_sf"/>
</dbReference>
<dbReference type="AlphaFoldDB" id="A0A5C8D493"/>
<dbReference type="InterPro" id="IPR054545">
    <property type="entry name" value="ApeI-like"/>
</dbReference>
<comment type="caution">
    <text evidence="2">The sequence shown here is derived from an EMBL/GenBank/DDBJ whole genome shotgun (WGS) entry which is preliminary data.</text>
</comment>
<evidence type="ECO:0000313" key="3">
    <source>
        <dbReference type="Proteomes" id="UP000324638"/>
    </source>
</evidence>
<dbReference type="Proteomes" id="UP000324638">
    <property type="component" value="Unassembled WGS sequence"/>
</dbReference>
<accession>A0A5C8D493</accession>
<dbReference type="RefSeq" id="WP_147738433.1">
    <property type="nucleotide sequence ID" value="NZ_SAXU01000001.1"/>
</dbReference>
<evidence type="ECO:0000259" key="1">
    <source>
        <dbReference type="Pfam" id="PF22818"/>
    </source>
</evidence>
<sequence>MNSKNYNLKHKKDNIFIAEVFISKDSPFFDGHFENFKLFPAIAQIKIAVDMAKEIFNIDFKVNKLSKVKFTNMIYPNTKVDIEGHYLNDSLTFKIYDNDKKYSEGRANITLL</sequence>
<protein>
    <submittedName>
        <fullName evidence="2">3-hydroxyacyl-ACP dehydratase</fullName>
    </submittedName>
</protein>
<feature type="domain" description="ApeI dehydratase-like" evidence="1">
    <location>
        <begin position="11"/>
        <end position="106"/>
    </location>
</feature>
<dbReference type="EMBL" id="SAXU01000001">
    <property type="protein sequence ID" value="TXJ20194.1"/>
    <property type="molecule type" value="Genomic_DNA"/>
</dbReference>
<dbReference type="Gene3D" id="3.10.129.10">
    <property type="entry name" value="Hotdog Thioesterase"/>
    <property type="match status" value="1"/>
</dbReference>
<dbReference type="Pfam" id="PF22818">
    <property type="entry name" value="ApeI-like"/>
    <property type="match status" value="1"/>
</dbReference>
<name>A0A5C8D493_9SPIR</name>
<organism evidence="2 3">
    <name type="scientific">Brachyspira aalborgi</name>
    <dbReference type="NCBI Taxonomy" id="29522"/>
    <lineage>
        <taxon>Bacteria</taxon>
        <taxon>Pseudomonadati</taxon>
        <taxon>Spirochaetota</taxon>
        <taxon>Spirochaetia</taxon>
        <taxon>Brachyspirales</taxon>
        <taxon>Brachyspiraceae</taxon>
        <taxon>Brachyspira</taxon>
    </lineage>
</organism>
<gene>
    <name evidence="2" type="ORF">EPJ79_03310</name>
</gene>
<dbReference type="SUPFAM" id="SSF54637">
    <property type="entry name" value="Thioesterase/thiol ester dehydrase-isomerase"/>
    <property type="match status" value="1"/>
</dbReference>